<dbReference type="EMBL" id="JAUSRG010000002">
    <property type="protein sequence ID" value="MDP9903958.1"/>
    <property type="molecule type" value="Genomic_DNA"/>
</dbReference>
<evidence type="ECO:0000313" key="5">
    <source>
        <dbReference type="Proteomes" id="UP001242995"/>
    </source>
</evidence>
<organism evidence="2 5">
    <name type="scientific">Arthrobacter bambusae</name>
    <dbReference type="NCBI Taxonomy" id="1338426"/>
    <lineage>
        <taxon>Bacteria</taxon>
        <taxon>Bacillati</taxon>
        <taxon>Actinomycetota</taxon>
        <taxon>Actinomycetes</taxon>
        <taxon>Micrococcales</taxon>
        <taxon>Micrococcaceae</taxon>
        <taxon>Arthrobacter</taxon>
    </lineage>
</organism>
<name>A0AAW8DBT8_9MICC</name>
<dbReference type="Proteomes" id="UP001230951">
    <property type="component" value="Unassembled WGS sequence"/>
</dbReference>
<gene>
    <name evidence="2" type="ORF">J2S90_000904</name>
    <name evidence="3" type="ORF">J2S93_000795</name>
</gene>
<sequence length="154" mass="16308">MKKLASRQGRSTKVLIALVVAALLTLSLPACSQPQAEAVPAADAPATVEEVPGTDLHRVTLTERAVERLGLKTGTASSGPQGKLTVPYGAILYDSQGRTWVYTNPELRVYVRQSVSIERIAGEAALLKEGPPIGTVVVTLGAEELFGEEFDTAH</sequence>
<proteinExistence type="predicted"/>
<keyword evidence="4" id="KW-1185">Reference proteome</keyword>
<keyword evidence="1" id="KW-0732">Signal</keyword>
<protein>
    <recommendedName>
        <fullName evidence="6">Lipoprotein</fullName>
    </recommendedName>
</protein>
<dbReference type="RefSeq" id="WP_306959515.1">
    <property type="nucleotide sequence ID" value="NZ_JAUSRG010000002.1"/>
</dbReference>
<feature type="signal peptide" evidence="1">
    <location>
        <begin position="1"/>
        <end position="32"/>
    </location>
</feature>
<evidence type="ECO:0008006" key="6">
    <source>
        <dbReference type="Google" id="ProtNLM"/>
    </source>
</evidence>
<dbReference type="AlphaFoldDB" id="A0AAW8DBT8"/>
<reference evidence="2 4" key="1">
    <citation type="submission" date="2023-07" db="EMBL/GenBank/DDBJ databases">
        <title>Sorghum-associated microbial communities from plants grown in Nebraska, USA.</title>
        <authorList>
            <person name="Schachtman D."/>
        </authorList>
    </citation>
    <scope>NUCLEOTIDE SEQUENCE</scope>
    <source>
        <strain evidence="2">DS1006</strain>
        <strain evidence="3 4">DS1016</strain>
    </source>
</reference>
<accession>A0AAW8DBT8</accession>
<feature type="chain" id="PRO_5043835489" description="Lipoprotein" evidence="1">
    <location>
        <begin position="33"/>
        <end position="154"/>
    </location>
</feature>
<comment type="caution">
    <text evidence="2">The sequence shown here is derived from an EMBL/GenBank/DDBJ whole genome shotgun (WGS) entry which is preliminary data.</text>
</comment>
<evidence type="ECO:0000313" key="3">
    <source>
        <dbReference type="EMBL" id="MDQ0179388.1"/>
    </source>
</evidence>
<evidence type="ECO:0000313" key="4">
    <source>
        <dbReference type="Proteomes" id="UP001230951"/>
    </source>
</evidence>
<dbReference type="Proteomes" id="UP001242995">
    <property type="component" value="Unassembled WGS sequence"/>
</dbReference>
<evidence type="ECO:0000313" key="2">
    <source>
        <dbReference type="EMBL" id="MDP9903958.1"/>
    </source>
</evidence>
<dbReference type="EMBL" id="JAUSTF010000001">
    <property type="protein sequence ID" value="MDQ0179388.1"/>
    <property type="molecule type" value="Genomic_DNA"/>
</dbReference>
<evidence type="ECO:0000256" key="1">
    <source>
        <dbReference type="SAM" id="SignalP"/>
    </source>
</evidence>